<evidence type="ECO:0000313" key="9">
    <source>
        <dbReference type="Proteomes" id="UP000823842"/>
    </source>
</evidence>
<reference evidence="8" key="2">
    <citation type="submission" date="2021-04" db="EMBL/GenBank/DDBJ databases">
        <authorList>
            <person name="Gilroy R."/>
        </authorList>
    </citation>
    <scope>NUCLEOTIDE SEQUENCE</scope>
    <source>
        <strain evidence="8">ChiSjej1B19-5720</strain>
    </source>
</reference>
<dbReference type="PANTHER" id="PTHR43663:SF1">
    <property type="entry name" value="CHROMATE TRANSPORTER"/>
    <property type="match status" value="1"/>
</dbReference>
<gene>
    <name evidence="8" type="ORF">IAA06_14090</name>
</gene>
<keyword evidence="5 7" id="KW-1133">Transmembrane helix</keyword>
<evidence type="ECO:0000256" key="1">
    <source>
        <dbReference type="ARBA" id="ARBA00004651"/>
    </source>
</evidence>
<evidence type="ECO:0000256" key="4">
    <source>
        <dbReference type="ARBA" id="ARBA00022692"/>
    </source>
</evidence>
<reference evidence="8" key="1">
    <citation type="journal article" date="2021" name="PeerJ">
        <title>Extensive microbial diversity within the chicken gut microbiome revealed by metagenomics and culture.</title>
        <authorList>
            <person name="Gilroy R."/>
            <person name="Ravi A."/>
            <person name="Getino M."/>
            <person name="Pursley I."/>
            <person name="Horton D.L."/>
            <person name="Alikhan N.F."/>
            <person name="Baker D."/>
            <person name="Gharbi K."/>
            <person name="Hall N."/>
            <person name="Watson M."/>
            <person name="Adriaenssens E.M."/>
            <person name="Foster-Nyarko E."/>
            <person name="Jarju S."/>
            <person name="Secka A."/>
            <person name="Antonio M."/>
            <person name="Oren A."/>
            <person name="Chaudhuri R.R."/>
            <person name="La Ragione R."/>
            <person name="Hildebrand F."/>
            <person name="Pallen M.J."/>
        </authorList>
    </citation>
    <scope>NUCLEOTIDE SEQUENCE</scope>
    <source>
        <strain evidence="8">ChiSjej1B19-5720</strain>
    </source>
</reference>
<evidence type="ECO:0000256" key="7">
    <source>
        <dbReference type="SAM" id="Phobius"/>
    </source>
</evidence>
<dbReference type="EMBL" id="DWYZ01000269">
    <property type="protein sequence ID" value="HJB29900.1"/>
    <property type="molecule type" value="Genomic_DNA"/>
</dbReference>
<keyword evidence="3" id="KW-1003">Cell membrane</keyword>
<sequence length="187" mass="20233">MKEKLSLYLWLVRVNLFISAFTFGGGYVVVPMVKKYFVYGKEYFDEEELMEIAAIAQSTPGAIAVNLVSLAGYRVAGIPGMVISCICAVIPPLVILSVVSVCYSAVISNALVGAVLKGMQAGVAALIVDFIVDMTSMVMKQKSKLLDILVVLSFAVSFFTNVNVIFVLLASCALCVLRVWAGMRKEK</sequence>
<dbReference type="InterPro" id="IPR052518">
    <property type="entry name" value="CHR_Transporter"/>
</dbReference>
<feature type="transmembrane region" description="Helical" evidence="7">
    <location>
        <begin position="7"/>
        <end position="29"/>
    </location>
</feature>
<comment type="similarity">
    <text evidence="2">Belongs to the chromate ion transporter (CHR) (TC 2.A.51) family.</text>
</comment>
<comment type="subcellular location">
    <subcellularLocation>
        <location evidence="1">Cell membrane</location>
        <topology evidence="1">Multi-pass membrane protein</topology>
    </subcellularLocation>
</comment>
<dbReference type="GO" id="GO:0015109">
    <property type="term" value="F:chromate transmembrane transporter activity"/>
    <property type="evidence" value="ECO:0007669"/>
    <property type="project" value="InterPro"/>
</dbReference>
<accession>A0A9D2LV47</accession>
<dbReference type="Pfam" id="PF02417">
    <property type="entry name" value="Chromate_transp"/>
    <property type="match status" value="1"/>
</dbReference>
<evidence type="ECO:0000256" key="6">
    <source>
        <dbReference type="ARBA" id="ARBA00023136"/>
    </source>
</evidence>
<dbReference type="PANTHER" id="PTHR43663">
    <property type="entry name" value="CHROMATE TRANSPORT PROTEIN-RELATED"/>
    <property type="match status" value="1"/>
</dbReference>
<proteinExistence type="inferred from homology"/>
<evidence type="ECO:0000256" key="2">
    <source>
        <dbReference type="ARBA" id="ARBA00005262"/>
    </source>
</evidence>
<dbReference type="InterPro" id="IPR003370">
    <property type="entry name" value="Chromate_transpt"/>
</dbReference>
<feature type="transmembrane region" description="Helical" evidence="7">
    <location>
        <begin position="144"/>
        <end position="159"/>
    </location>
</feature>
<evidence type="ECO:0000256" key="5">
    <source>
        <dbReference type="ARBA" id="ARBA00022989"/>
    </source>
</evidence>
<organism evidence="8 9">
    <name type="scientific">Candidatus Blautia faecavium</name>
    <dbReference type="NCBI Taxonomy" id="2838487"/>
    <lineage>
        <taxon>Bacteria</taxon>
        <taxon>Bacillati</taxon>
        <taxon>Bacillota</taxon>
        <taxon>Clostridia</taxon>
        <taxon>Lachnospirales</taxon>
        <taxon>Lachnospiraceae</taxon>
        <taxon>Blautia</taxon>
    </lineage>
</organism>
<dbReference type="GO" id="GO:0005886">
    <property type="term" value="C:plasma membrane"/>
    <property type="evidence" value="ECO:0007669"/>
    <property type="project" value="UniProtKB-SubCell"/>
</dbReference>
<keyword evidence="4 7" id="KW-0812">Transmembrane</keyword>
<protein>
    <submittedName>
        <fullName evidence="8">Chromate transporter</fullName>
    </submittedName>
</protein>
<keyword evidence="6 7" id="KW-0472">Membrane</keyword>
<evidence type="ECO:0000313" key="8">
    <source>
        <dbReference type="EMBL" id="HJB29900.1"/>
    </source>
</evidence>
<dbReference type="AlphaFoldDB" id="A0A9D2LV47"/>
<dbReference type="Proteomes" id="UP000823842">
    <property type="component" value="Unassembled WGS sequence"/>
</dbReference>
<name>A0A9D2LV47_9FIRM</name>
<feature type="transmembrane region" description="Helical" evidence="7">
    <location>
        <begin position="112"/>
        <end position="132"/>
    </location>
</feature>
<comment type="caution">
    <text evidence="8">The sequence shown here is derived from an EMBL/GenBank/DDBJ whole genome shotgun (WGS) entry which is preliminary data.</text>
</comment>
<feature type="transmembrane region" description="Helical" evidence="7">
    <location>
        <begin position="82"/>
        <end position="106"/>
    </location>
</feature>
<evidence type="ECO:0000256" key="3">
    <source>
        <dbReference type="ARBA" id="ARBA00022475"/>
    </source>
</evidence>